<dbReference type="SMART" id="SM01058">
    <property type="entry name" value="CarD_TRCF"/>
    <property type="match status" value="1"/>
</dbReference>
<evidence type="ECO:0000256" key="1">
    <source>
        <dbReference type="ARBA" id="ARBA00022490"/>
    </source>
</evidence>
<dbReference type="CDD" id="cd17991">
    <property type="entry name" value="DEXHc_TRCF"/>
    <property type="match status" value="1"/>
</dbReference>
<dbReference type="GO" id="GO:0016787">
    <property type="term" value="F:hydrolase activity"/>
    <property type="evidence" value="ECO:0007669"/>
    <property type="project" value="UniProtKB-KW"/>
</dbReference>
<reference evidence="12 13" key="1">
    <citation type="submission" date="2017-01" db="EMBL/GenBank/DDBJ databases">
        <authorList>
            <person name="Erauso G."/>
        </authorList>
    </citation>
    <scope>NUCLEOTIDE SEQUENCE [LARGE SCALE GENOMIC DNA]</scope>
    <source>
        <strain evidence="12">MESINF1</strain>
    </source>
</reference>
<dbReference type="InterPro" id="IPR037235">
    <property type="entry name" value="TRCF-like_C_D7"/>
</dbReference>
<comment type="subcellular location">
    <subcellularLocation>
        <location evidence="9">Cytoplasm</location>
    </subcellularLocation>
</comment>
<dbReference type="GO" id="GO:0003684">
    <property type="term" value="F:damaged DNA binding"/>
    <property type="evidence" value="ECO:0007669"/>
    <property type="project" value="InterPro"/>
</dbReference>
<evidence type="ECO:0000256" key="8">
    <source>
        <dbReference type="ARBA" id="ARBA00023204"/>
    </source>
</evidence>
<evidence type="ECO:0000259" key="11">
    <source>
        <dbReference type="PROSITE" id="PS51194"/>
    </source>
</evidence>
<dbReference type="Gene3D" id="3.30.2060.10">
    <property type="entry name" value="Penicillin-binding protein 1b domain"/>
    <property type="match status" value="1"/>
</dbReference>
<gene>
    <name evidence="9 12" type="primary">mfd</name>
    <name evidence="12" type="ORF">MESINF_2418</name>
</gene>
<dbReference type="SMART" id="SM00982">
    <property type="entry name" value="TRCF"/>
    <property type="match status" value="1"/>
</dbReference>
<evidence type="ECO:0000256" key="9">
    <source>
        <dbReference type="HAMAP-Rule" id="MF_00969"/>
    </source>
</evidence>
<name>A0A7Z7PSI4_9BACT</name>
<dbReference type="PROSITE" id="PS51192">
    <property type="entry name" value="HELICASE_ATP_BIND_1"/>
    <property type="match status" value="1"/>
</dbReference>
<dbReference type="SUPFAM" id="SSF52540">
    <property type="entry name" value="P-loop containing nucleoside triphosphate hydrolases"/>
    <property type="match status" value="3"/>
</dbReference>
<dbReference type="GO" id="GO:0000716">
    <property type="term" value="P:transcription-coupled nucleotide-excision repair, DNA damage recognition"/>
    <property type="evidence" value="ECO:0007669"/>
    <property type="project" value="UniProtKB-UniRule"/>
</dbReference>
<feature type="domain" description="Helicase ATP-binding" evidence="10">
    <location>
        <begin position="488"/>
        <end position="649"/>
    </location>
</feature>
<dbReference type="InterPro" id="IPR036101">
    <property type="entry name" value="CarD-like/TRCF_RID_sf"/>
</dbReference>
<dbReference type="Pfam" id="PF00271">
    <property type="entry name" value="Helicase_C"/>
    <property type="match status" value="1"/>
</dbReference>
<dbReference type="NCBIfam" id="TIGR00580">
    <property type="entry name" value="mfd"/>
    <property type="match status" value="1"/>
</dbReference>
<dbReference type="InterPro" id="IPR003711">
    <property type="entry name" value="CarD-like/TRCF_RID"/>
</dbReference>
<comment type="similarity">
    <text evidence="9">In the N-terminal section; belongs to the UvrB family.</text>
</comment>
<evidence type="ECO:0000256" key="5">
    <source>
        <dbReference type="ARBA" id="ARBA00022806"/>
    </source>
</evidence>
<sequence length="1014" mass="116482">MERRLYRVNDPISWIEKNLSSFDKVLVIFPTERMLESFAAVHARKEEEGYFFSHDVFPFEEIGTSPRIRAERVSLLYNLSLGRLKKVFGSFHGLLRKTVPLDVFSELTIAIHRGGELKVDEEILARMGYCRTFNVTVPGEFSIKGSITDIFIPGNSHPLRIETFDREIESIRFFDPSTQKSVERLDRAWITPAAESLNTPDNEERARRRIEMAEKTVGTRDETLLDRMDTMDTIAGIFYEKQTILPDYLKDYATVFVRPDEAFAEYARREKETIELLSERPVRKFLYIRYGGVSSEIFMKLADYTIVSDSTVKLIPYDSELTETLEAVRSVQREREEEFVPRVPIVDWTELEEGDLVVHKEYGIGRYLGVRTIENVLGVREYLVLEYRDNNKIYVPIERVDRVHKYVGNFDGVQLNSLKGNGWGRQKSKVRQEVKALISELTNLYGSREIVRGIPLAGDAEMEKSFRDSFPYVETDDQLKAVDEVLSDLQSGRPMDRLISGDAGYGKTEVAIRAAFRSVLSGKQVAVMVPTTVLARQHHENFSTRLAPFGIRVEILDRYRTENERSRILRKLKKGEIDVVVGTHSLLSKDVQFADLGLVIVDEEQLFGVMQKEHFKKLRLQINVLSMSATPIPRTLYMSLSGLRDMSVISTPPAGRTTPEIYVGSVNERLIRTAVLREVNRGGQTIYVHNRVNELPDLLLRLRELLPEVSIEMAHGQMNKTAFERTIRSFYTGNLDVLLCTTIIESGVDVPNANTLIVDDSHRYGLAQLYQLRGRVGRSTKRAFSYFLYDARRLTEPSRERLKALKEFSGAGSGMKLAMRDLEIRGFGTLLGAEQHGNINSVGLYLYREMVDRALRELRGEQEVDIQDRAVDTELKNIPFDMVIPETFVADSIERLKIYRRIAACREQEEINEIEAEMKDRFGKLPVQVESLLTASRIRLGAFRLAIKAVEYDAHLERVLLTHAENHDRNSIRLKREKVLVNEREGKTMIYPVPERRLMRVLQEIFLGVEEIVH</sequence>
<dbReference type="InterPro" id="IPR004576">
    <property type="entry name" value="Mfd"/>
</dbReference>
<comment type="similarity">
    <text evidence="9">In the C-terminal section; belongs to the helicase family. RecG subfamily.</text>
</comment>
<dbReference type="SUPFAM" id="SSF143517">
    <property type="entry name" value="TRCF domain-like"/>
    <property type="match status" value="1"/>
</dbReference>
<dbReference type="Proteomes" id="UP000250796">
    <property type="component" value="Chromosome MESINF"/>
</dbReference>
<keyword evidence="2 9" id="KW-0547">Nucleotide-binding</keyword>
<evidence type="ECO:0000259" key="10">
    <source>
        <dbReference type="PROSITE" id="PS51192"/>
    </source>
</evidence>
<dbReference type="PANTHER" id="PTHR47964:SF1">
    <property type="entry name" value="ATP-DEPENDENT DNA HELICASE HOMOLOG RECG, CHLOROPLASTIC"/>
    <property type="match status" value="1"/>
</dbReference>
<dbReference type="PANTHER" id="PTHR47964">
    <property type="entry name" value="ATP-DEPENDENT DNA HELICASE HOMOLOG RECG, CHLOROPLASTIC"/>
    <property type="match status" value="1"/>
</dbReference>
<evidence type="ECO:0000256" key="6">
    <source>
        <dbReference type="ARBA" id="ARBA00022840"/>
    </source>
</evidence>
<keyword evidence="6 9" id="KW-0067">ATP-binding</keyword>
<dbReference type="Pfam" id="PF17757">
    <property type="entry name" value="UvrB_inter"/>
    <property type="match status" value="1"/>
</dbReference>
<dbReference type="Pfam" id="PF02559">
    <property type="entry name" value="CarD_TRCF_RID"/>
    <property type="match status" value="1"/>
</dbReference>
<dbReference type="EMBL" id="LS974202">
    <property type="protein sequence ID" value="SSC13858.1"/>
    <property type="molecule type" value="Genomic_DNA"/>
</dbReference>
<organism evidence="12 13">
    <name type="scientific">Mesotoga infera</name>
    <dbReference type="NCBI Taxonomy" id="1236046"/>
    <lineage>
        <taxon>Bacteria</taxon>
        <taxon>Thermotogati</taxon>
        <taxon>Thermotogota</taxon>
        <taxon>Thermotogae</taxon>
        <taxon>Kosmotogales</taxon>
        <taxon>Kosmotogaceae</taxon>
        <taxon>Mesotoga</taxon>
    </lineage>
</organism>
<dbReference type="InterPro" id="IPR001650">
    <property type="entry name" value="Helicase_C-like"/>
</dbReference>
<dbReference type="InterPro" id="IPR047112">
    <property type="entry name" value="RecG/Mfd"/>
</dbReference>
<evidence type="ECO:0000256" key="4">
    <source>
        <dbReference type="ARBA" id="ARBA00022801"/>
    </source>
</evidence>
<dbReference type="GO" id="GO:0003678">
    <property type="term" value="F:DNA helicase activity"/>
    <property type="evidence" value="ECO:0007669"/>
    <property type="project" value="TreeGrafter"/>
</dbReference>
<dbReference type="InterPro" id="IPR014001">
    <property type="entry name" value="Helicase_ATP-bd"/>
</dbReference>
<keyword evidence="1 9" id="KW-0963">Cytoplasm</keyword>
<dbReference type="Gene3D" id="3.40.50.11180">
    <property type="match status" value="1"/>
</dbReference>
<keyword evidence="5" id="KW-0347">Helicase</keyword>
<keyword evidence="8 9" id="KW-0234">DNA repair</keyword>
<dbReference type="SUPFAM" id="SSF141259">
    <property type="entry name" value="CarD-like"/>
    <property type="match status" value="1"/>
</dbReference>
<comment type="function">
    <text evidence="9">Couples transcription and DNA repair by recognizing RNA polymerase (RNAP) stalled at DNA lesions. Mediates ATP-dependent release of RNAP and its truncated transcript from the DNA, and recruitment of nucleotide excision repair machinery to the damaged site.</text>
</comment>
<evidence type="ECO:0000313" key="12">
    <source>
        <dbReference type="EMBL" id="SSC13858.1"/>
    </source>
</evidence>
<dbReference type="InterPro" id="IPR027417">
    <property type="entry name" value="P-loop_NTPase"/>
</dbReference>
<evidence type="ECO:0000256" key="7">
    <source>
        <dbReference type="ARBA" id="ARBA00023125"/>
    </source>
</evidence>
<dbReference type="HAMAP" id="MF_00969">
    <property type="entry name" value="TRCF"/>
    <property type="match status" value="1"/>
</dbReference>
<dbReference type="KEGG" id="minf:MESINF_2418"/>
<dbReference type="SMART" id="SM00487">
    <property type="entry name" value="DEXDc"/>
    <property type="match status" value="1"/>
</dbReference>
<dbReference type="Gene3D" id="2.40.10.170">
    <property type="match status" value="1"/>
</dbReference>
<dbReference type="PROSITE" id="PS51194">
    <property type="entry name" value="HELICASE_CTER"/>
    <property type="match status" value="1"/>
</dbReference>
<evidence type="ECO:0000256" key="2">
    <source>
        <dbReference type="ARBA" id="ARBA00022741"/>
    </source>
</evidence>
<dbReference type="EC" id="3.6.4.-" evidence="9"/>
<dbReference type="GO" id="GO:0005737">
    <property type="term" value="C:cytoplasm"/>
    <property type="evidence" value="ECO:0007669"/>
    <property type="project" value="UniProtKB-SubCell"/>
</dbReference>
<evidence type="ECO:0000256" key="3">
    <source>
        <dbReference type="ARBA" id="ARBA00022763"/>
    </source>
</evidence>
<feature type="domain" description="Helicase C-terminal" evidence="11">
    <location>
        <begin position="670"/>
        <end position="823"/>
    </location>
</feature>
<dbReference type="Pfam" id="PF00270">
    <property type="entry name" value="DEAD"/>
    <property type="match status" value="1"/>
</dbReference>
<dbReference type="RefSeq" id="WP_169699995.1">
    <property type="nucleotide sequence ID" value="NZ_LS974202.1"/>
</dbReference>
<dbReference type="Pfam" id="PF03461">
    <property type="entry name" value="TRCF"/>
    <property type="match status" value="1"/>
</dbReference>
<proteinExistence type="inferred from homology"/>
<dbReference type="Gene3D" id="3.90.1150.50">
    <property type="entry name" value="Transcription-repair-coupling factor, D7 domain"/>
    <property type="match status" value="1"/>
</dbReference>
<keyword evidence="3 9" id="KW-0227">DNA damage</keyword>
<keyword evidence="4 9" id="KW-0378">Hydrolase</keyword>
<dbReference type="Gene3D" id="3.40.50.300">
    <property type="entry name" value="P-loop containing nucleotide triphosphate hydrolases"/>
    <property type="match status" value="2"/>
</dbReference>
<dbReference type="AlphaFoldDB" id="A0A7Z7PSI4"/>
<dbReference type="GO" id="GO:0006355">
    <property type="term" value="P:regulation of DNA-templated transcription"/>
    <property type="evidence" value="ECO:0007669"/>
    <property type="project" value="UniProtKB-UniRule"/>
</dbReference>
<dbReference type="GO" id="GO:0005524">
    <property type="term" value="F:ATP binding"/>
    <property type="evidence" value="ECO:0007669"/>
    <property type="project" value="UniProtKB-UniRule"/>
</dbReference>
<dbReference type="InterPro" id="IPR011545">
    <property type="entry name" value="DEAD/DEAH_box_helicase_dom"/>
</dbReference>
<dbReference type="InterPro" id="IPR005118">
    <property type="entry name" value="TRCF_C"/>
</dbReference>
<dbReference type="InterPro" id="IPR041471">
    <property type="entry name" value="UvrB_inter"/>
</dbReference>
<protein>
    <recommendedName>
        <fullName evidence="9">Transcription-repair-coupling factor</fullName>
        <shortName evidence="9">TRCF</shortName>
        <ecNumber evidence="9">3.6.4.-</ecNumber>
    </recommendedName>
</protein>
<keyword evidence="7 9" id="KW-0238">DNA-binding</keyword>
<accession>A0A7Z7PSI4</accession>
<keyword evidence="13" id="KW-1185">Reference proteome</keyword>
<dbReference type="SMART" id="SM00490">
    <property type="entry name" value="HELICc"/>
    <property type="match status" value="1"/>
</dbReference>
<evidence type="ECO:0000313" key="13">
    <source>
        <dbReference type="Proteomes" id="UP000250796"/>
    </source>
</evidence>